<evidence type="ECO:0000256" key="1">
    <source>
        <dbReference type="SAM" id="MobiDB-lite"/>
    </source>
</evidence>
<gene>
    <name evidence="3" type="ORF">E4K66_23615</name>
</gene>
<protein>
    <submittedName>
        <fullName evidence="3">Invasion associated locus B family protein</fullName>
    </submittedName>
</protein>
<proteinExistence type="predicted"/>
<accession>A0A4Y9L393</accession>
<keyword evidence="2" id="KW-0732">Signal</keyword>
<evidence type="ECO:0000256" key="2">
    <source>
        <dbReference type="SAM" id="SignalP"/>
    </source>
</evidence>
<sequence length="193" mass="20770">MTNASHCLSILLMALLATPAAPGIASAKQKPQTATTAEAPRGQREAKDITYGDWKKLCFKAGGAPLLCRTSITGSFATGQLAVRVDLIEREGDKRARLQMFVPVGMYLRHPAKLSVDQGGTYRVPYSWCVTNACIAADVADPKLIKEMEAGTRLVLEVVDSNLLNLTTALPLARFASVRNGAPAQTLEQDLEE</sequence>
<comment type="caution">
    <text evidence="3">The sequence shown here is derived from an EMBL/GenBank/DDBJ whole genome shotgun (WGS) entry which is preliminary data.</text>
</comment>
<feature type="region of interest" description="Disordered" evidence="1">
    <location>
        <begin position="26"/>
        <end position="46"/>
    </location>
</feature>
<name>A0A4Y9L393_9BRAD</name>
<dbReference type="Pfam" id="PF06776">
    <property type="entry name" value="IalB"/>
    <property type="match status" value="1"/>
</dbReference>
<dbReference type="InterPro" id="IPR010642">
    <property type="entry name" value="Invasion_prot_B"/>
</dbReference>
<evidence type="ECO:0000313" key="3">
    <source>
        <dbReference type="EMBL" id="TFV36302.1"/>
    </source>
</evidence>
<dbReference type="OrthoDB" id="8017994at2"/>
<dbReference type="AlphaFoldDB" id="A0A4Y9L393"/>
<dbReference type="Gene3D" id="2.60.40.1880">
    <property type="entry name" value="Invasion associated locus B (IalB) protein"/>
    <property type="match status" value="1"/>
</dbReference>
<dbReference type="Proteomes" id="UP000298225">
    <property type="component" value="Unassembled WGS sequence"/>
</dbReference>
<dbReference type="InterPro" id="IPR038696">
    <property type="entry name" value="IalB_sf"/>
</dbReference>
<organism evidence="3 4">
    <name type="scientific">Bradyrhizobium frederickii</name>
    <dbReference type="NCBI Taxonomy" id="2560054"/>
    <lineage>
        <taxon>Bacteria</taxon>
        <taxon>Pseudomonadati</taxon>
        <taxon>Pseudomonadota</taxon>
        <taxon>Alphaproteobacteria</taxon>
        <taxon>Hyphomicrobiales</taxon>
        <taxon>Nitrobacteraceae</taxon>
        <taxon>Bradyrhizobium</taxon>
    </lineage>
</organism>
<keyword evidence="4" id="KW-1185">Reference proteome</keyword>
<reference evidence="3 4" key="1">
    <citation type="submission" date="2019-03" db="EMBL/GenBank/DDBJ databases">
        <title>Bradyrhizobium strains diversity isolated from Chamaecrista fasciculata.</title>
        <authorList>
            <person name="Urquiaga M.C.O."/>
            <person name="Hungria M."/>
            <person name="Delamuta J.R.M."/>
        </authorList>
    </citation>
    <scope>NUCLEOTIDE SEQUENCE [LARGE SCALE GENOMIC DNA]</scope>
    <source>
        <strain evidence="3 4">CNPSo 3424</strain>
    </source>
</reference>
<evidence type="ECO:0000313" key="4">
    <source>
        <dbReference type="Proteomes" id="UP000298225"/>
    </source>
</evidence>
<feature type="chain" id="PRO_5021204576" evidence="2">
    <location>
        <begin position="28"/>
        <end position="193"/>
    </location>
</feature>
<dbReference type="RefSeq" id="WP_126259956.1">
    <property type="nucleotide sequence ID" value="NZ_SPQU01000011.1"/>
</dbReference>
<feature type="signal peptide" evidence="2">
    <location>
        <begin position="1"/>
        <end position="27"/>
    </location>
</feature>
<dbReference type="EMBL" id="SPQU01000011">
    <property type="protein sequence ID" value="TFV36302.1"/>
    <property type="molecule type" value="Genomic_DNA"/>
</dbReference>